<dbReference type="Proteomes" id="UP001177595">
    <property type="component" value="Chromosome"/>
</dbReference>
<dbReference type="RefSeq" id="WP_026822352.1">
    <property type="nucleotide sequence ID" value="NZ_CP038613.1"/>
</dbReference>
<accession>A0A4P7KRV4</accession>
<organism evidence="2 5">
    <name type="scientific">Arsenophonus nasoniae</name>
    <name type="common">son-killer infecting Nasonia vitripennis</name>
    <dbReference type="NCBI Taxonomy" id="638"/>
    <lineage>
        <taxon>Bacteria</taxon>
        <taxon>Pseudomonadati</taxon>
        <taxon>Pseudomonadota</taxon>
        <taxon>Gammaproteobacteria</taxon>
        <taxon>Enterobacterales</taxon>
        <taxon>Morganellaceae</taxon>
        <taxon>Arsenophonus</taxon>
    </lineage>
</organism>
<evidence type="ECO:0000313" key="3">
    <source>
        <dbReference type="EMBL" id="WGM02289.1"/>
    </source>
</evidence>
<evidence type="ECO:0000259" key="1">
    <source>
        <dbReference type="Pfam" id="PF02510"/>
    </source>
</evidence>
<keyword evidence="6" id="KW-1185">Reference proteome</keyword>
<dbReference type="EMBL" id="CP038613">
    <property type="protein sequence ID" value="QBY42336.1"/>
    <property type="molecule type" value="Genomic_DNA"/>
</dbReference>
<feature type="domain" description="Surface presentation of antigen" evidence="1">
    <location>
        <begin position="266"/>
        <end position="347"/>
    </location>
</feature>
<dbReference type="EMBL" id="CP123523">
    <property type="protein sequence ID" value="WGM06474.1"/>
    <property type="molecule type" value="Genomic_DNA"/>
</dbReference>
<evidence type="ECO:0000313" key="2">
    <source>
        <dbReference type="EMBL" id="QBY42336.1"/>
    </source>
</evidence>
<dbReference type="Proteomes" id="UP000295134">
    <property type="component" value="Chromosome"/>
</dbReference>
<protein>
    <recommendedName>
        <fullName evidence="1">Surface presentation of antigen domain-containing protein</fullName>
    </recommendedName>
</protein>
<dbReference type="KEGG" id="ans:ArsFIN_08810"/>
<dbReference type="Pfam" id="PF02510">
    <property type="entry name" value="SPAN"/>
    <property type="match status" value="1"/>
</dbReference>
<proteinExistence type="predicted"/>
<reference evidence="3" key="2">
    <citation type="submission" date="2023-04" db="EMBL/GenBank/DDBJ databases">
        <title>Genome dynamics across the evolutionary transition to endosymbiosis.</title>
        <authorList>
            <person name="Siozios S."/>
            <person name="Nadal-Jimenez P."/>
            <person name="Azagi T."/>
            <person name="Sprong H."/>
            <person name="Frost C.L."/>
            <person name="Parratt S.R."/>
            <person name="Taylor G."/>
            <person name="Brettell L."/>
            <person name="Lew K.C."/>
            <person name="Croft L."/>
            <person name="King K.C."/>
            <person name="Brockhurst M.A."/>
            <person name="Hypsa V."/>
            <person name="Novakova E."/>
            <person name="Darby A.C."/>
            <person name="Hurst G.D.D."/>
        </authorList>
    </citation>
    <scope>NUCLEOTIDE SEQUENCE</scope>
    <source>
        <strain evidence="4">ANv_CAN</strain>
        <strain evidence="3">APv</strain>
    </source>
</reference>
<dbReference type="EMBL" id="CP123504">
    <property type="protein sequence ID" value="WGM02289.1"/>
    <property type="molecule type" value="Genomic_DNA"/>
</dbReference>
<gene>
    <name evidence="2" type="ORF">ArsFIN_08810</name>
    <name evidence="3" type="ORF">QE210_04075</name>
    <name evidence="4" type="ORF">QE258_03805</name>
</gene>
<sequence>MLKVSSIKIHNMQSKQNRTCSLDDIIKENIKNNKSLSEIDLTKTNDFDLSNDNAFFYDGKYKDEIEEVDYPRNIDEINFLIKNEEKDSVIVDNQSYDMSLKLSEANIKNIITSNHSIFKDFANGEEIKNDKFNNHKNYISTDKISSQIHFIKHEHSLVKKENTSNKLSISNPVDASYITTLVDTIDLGSRGQNKKCSINNLFYNQEMNLTASYETIPVSYKSSNDYDYHTPFLLSKKKFNKNIELPLFENSLKNKNIKNSFINSNENRELKYYFKKWGKTHYVDISINKNLQHYPLFSFCPSDSLVDNRIHNYLNSNNSCEKNFFIIKQDNKDEYNEKSDKYRIVSEDEE</sequence>
<evidence type="ECO:0000313" key="4">
    <source>
        <dbReference type="EMBL" id="WGM06474.1"/>
    </source>
</evidence>
<evidence type="ECO:0000313" key="6">
    <source>
        <dbReference type="Proteomes" id="UP001177592"/>
    </source>
</evidence>
<evidence type="ECO:0000313" key="5">
    <source>
        <dbReference type="Proteomes" id="UP000295134"/>
    </source>
</evidence>
<dbReference type="AlphaFoldDB" id="A0A4P7KRV4"/>
<dbReference type="InterPro" id="IPR056746">
    <property type="entry name" value="SPAN_dom"/>
</dbReference>
<dbReference type="GeneID" id="96876122"/>
<name>A0A4P7KRV4_9GAMM</name>
<reference evidence="2 5" key="1">
    <citation type="submission" date="2019-03" db="EMBL/GenBank/DDBJ databases">
        <title>Long-read sequencing reveals hyperdense prophage content in a complex bacterial symbiont genome.</title>
        <authorList>
            <person name="Frost C.L."/>
            <person name="Siozios S."/>
            <person name="Nadal-Jimenez P."/>
            <person name="Brockhurst M.A."/>
            <person name="King K.C."/>
            <person name="Darby A.C."/>
            <person name="Hurst G.D.D."/>
        </authorList>
    </citation>
    <scope>NUCLEOTIDE SEQUENCE [LARGE SCALE GENOMIC DNA]</scope>
    <source>
        <strain evidence="2 5">FIN</strain>
    </source>
</reference>
<dbReference type="Proteomes" id="UP001177592">
    <property type="component" value="Chromosome"/>
</dbReference>